<feature type="signal peptide" evidence="1">
    <location>
        <begin position="1"/>
        <end position="22"/>
    </location>
</feature>
<keyword evidence="1" id="KW-0732">Signal</keyword>
<keyword evidence="3" id="KW-1185">Reference proteome</keyword>
<sequence length="94" mass="10722">MATFHRLGLAILLAFSVFKIDGLLHSNGCQYKNGLIHECDGTKRRATKEEIGLVKKHRREQKQFFKAQFPPGFPFEHAPAGLEHPEFPDLCRTC</sequence>
<protein>
    <recommendedName>
        <fullName evidence="4">Pepsin inhibitor-3-like repeated domain-containing protein</fullName>
    </recommendedName>
</protein>
<evidence type="ECO:0000313" key="2">
    <source>
        <dbReference type="EMBL" id="CAD5226259.1"/>
    </source>
</evidence>
<name>A0A811LDM0_9BILA</name>
<dbReference type="Proteomes" id="UP000614601">
    <property type="component" value="Unassembled WGS sequence"/>
</dbReference>
<comment type="caution">
    <text evidence="2">The sequence shown here is derived from an EMBL/GenBank/DDBJ whole genome shotgun (WGS) entry which is preliminary data.</text>
</comment>
<gene>
    <name evidence="2" type="ORF">BOKJ2_LOCUS11988</name>
</gene>
<evidence type="ECO:0008006" key="4">
    <source>
        <dbReference type="Google" id="ProtNLM"/>
    </source>
</evidence>
<organism evidence="2 3">
    <name type="scientific">Bursaphelenchus okinawaensis</name>
    <dbReference type="NCBI Taxonomy" id="465554"/>
    <lineage>
        <taxon>Eukaryota</taxon>
        <taxon>Metazoa</taxon>
        <taxon>Ecdysozoa</taxon>
        <taxon>Nematoda</taxon>
        <taxon>Chromadorea</taxon>
        <taxon>Rhabditida</taxon>
        <taxon>Tylenchina</taxon>
        <taxon>Tylenchomorpha</taxon>
        <taxon>Aphelenchoidea</taxon>
        <taxon>Aphelenchoididae</taxon>
        <taxon>Bursaphelenchus</taxon>
    </lineage>
</organism>
<dbReference type="EMBL" id="CAJFDH010000005">
    <property type="protein sequence ID" value="CAD5226259.1"/>
    <property type="molecule type" value="Genomic_DNA"/>
</dbReference>
<evidence type="ECO:0000313" key="3">
    <source>
        <dbReference type="Proteomes" id="UP000614601"/>
    </source>
</evidence>
<accession>A0A811LDM0</accession>
<proteinExistence type="predicted"/>
<evidence type="ECO:0000256" key="1">
    <source>
        <dbReference type="SAM" id="SignalP"/>
    </source>
</evidence>
<reference evidence="2" key="1">
    <citation type="submission" date="2020-09" db="EMBL/GenBank/DDBJ databases">
        <authorList>
            <person name="Kikuchi T."/>
        </authorList>
    </citation>
    <scope>NUCLEOTIDE SEQUENCE</scope>
    <source>
        <strain evidence="2">SH1</strain>
    </source>
</reference>
<dbReference type="Proteomes" id="UP000783686">
    <property type="component" value="Unassembled WGS sequence"/>
</dbReference>
<dbReference type="AlphaFoldDB" id="A0A811LDM0"/>
<feature type="chain" id="PRO_5035595490" description="Pepsin inhibitor-3-like repeated domain-containing protein" evidence="1">
    <location>
        <begin position="23"/>
        <end position="94"/>
    </location>
</feature>
<dbReference type="OrthoDB" id="10385106at2759"/>
<dbReference type="EMBL" id="CAJFCW020000005">
    <property type="protein sequence ID" value="CAG9121959.1"/>
    <property type="molecule type" value="Genomic_DNA"/>
</dbReference>